<reference evidence="2" key="1">
    <citation type="submission" date="2019-08" db="EMBL/GenBank/DDBJ databases">
        <authorList>
            <person name="Kucharzyk K."/>
            <person name="Murdoch R.W."/>
            <person name="Higgins S."/>
            <person name="Loffler F."/>
        </authorList>
    </citation>
    <scope>NUCLEOTIDE SEQUENCE</scope>
</reference>
<evidence type="ECO:0000313" key="2">
    <source>
        <dbReference type="EMBL" id="MPM70193.1"/>
    </source>
</evidence>
<gene>
    <name evidence="2" type="ORF">SDC9_117146</name>
</gene>
<dbReference type="EMBL" id="VSSQ01023334">
    <property type="protein sequence ID" value="MPM70193.1"/>
    <property type="molecule type" value="Genomic_DNA"/>
</dbReference>
<dbReference type="InterPro" id="IPR011453">
    <property type="entry name" value="DUF1559"/>
</dbReference>
<sequence>MQKRFTLIELLVVIAIIAILAAMLLPALSAARERARQANCVNRLKQIGLAAFMYGSSNQDTLPYCPLTATAIMWTNIVANKTQSSSGGVCPPDKLIYSGSFAEGTPTLPAEIQAMYDRYFHCPSDVTMYGTVSGAYFSTSYGYVLYDRSTLATGQSGKSADRTGRNVIGRDDPGHYIWGDLVAPAGASFLTTHPAAHVDRYNALYLGGHVVNCSKPATVKAAWNNGLYLDEDTRD</sequence>
<dbReference type="Gene3D" id="3.30.700.10">
    <property type="entry name" value="Glycoprotein, Type 4 Pilin"/>
    <property type="match status" value="1"/>
</dbReference>
<proteinExistence type="predicted"/>
<dbReference type="AlphaFoldDB" id="A0A645C4B8"/>
<dbReference type="PANTHER" id="PTHR30093:SF2">
    <property type="entry name" value="TYPE II SECRETION SYSTEM PROTEIN H"/>
    <property type="match status" value="1"/>
</dbReference>
<comment type="caution">
    <text evidence="2">The sequence shown here is derived from an EMBL/GenBank/DDBJ whole genome shotgun (WGS) entry which is preliminary data.</text>
</comment>
<feature type="domain" description="DUF1559" evidence="1">
    <location>
        <begin position="30"/>
        <end position="64"/>
    </location>
</feature>
<accession>A0A645C4B8</accession>
<dbReference type="InterPro" id="IPR045584">
    <property type="entry name" value="Pilin-like"/>
</dbReference>
<dbReference type="SUPFAM" id="SSF54523">
    <property type="entry name" value="Pili subunits"/>
    <property type="match status" value="1"/>
</dbReference>
<dbReference type="Pfam" id="PF07596">
    <property type="entry name" value="SBP_bac_10"/>
    <property type="match status" value="1"/>
</dbReference>
<dbReference type="InterPro" id="IPR012902">
    <property type="entry name" value="N_methyl_site"/>
</dbReference>
<organism evidence="2">
    <name type="scientific">bioreactor metagenome</name>
    <dbReference type="NCBI Taxonomy" id="1076179"/>
    <lineage>
        <taxon>unclassified sequences</taxon>
        <taxon>metagenomes</taxon>
        <taxon>ecological metagenomes</taxon>
    </lineage>
</organism>
<protein>
    <recommendedName>
        <fullName evidence="1">DUF1559 domain-containing protein</fullName>
    </recommendedName>
</protein>
<name>A0A645C4B8_9ZZZZ</name>
<evidence type="ECO:0000259" key="1">
    <source>
        <dbReference type="Pfam" id="PF07596"/>
    </source>
</evidence>
<dbReference type="PANTHER" id="PTHR30093">
    <property type="entry name" value="GENERAL SECRETION PATHWAY PROTEIN G"/>
    <property type="match status" value="1"/>
</dbReference>
<dbReference type="NCBIfam" id="TIGR02532">
    <property type="entry name" value="IV_pilin_GFxxxE"/>
    <property type="match status" value="1"/>
</dbReference>